<proteinExistence type="predicted"/>
<sequence length="74" mass="8222">MDDFLITTEHVKYMRAEPGEPDFCVPGMKHWASILGIDFKDFVRNGVMASKLEATGDAHVIAMVDKIRKGVARG</sequence>
<accession>A0A0U2UUP3</accession>
<gene>
    <name evidence="1" type="ORF">GP16</name>
</gene>
<name>A0A0U2UUP3_9CAUD</name>
<evidence type="ECO:0000313" key="2">
    <source>
        <dbReference type="Proteomes" id="UP000224832"/>
    </source>
</evidence>
<evidence type="ECO:0000313" key="1">
    <source>
        <dbReference type="EMBL" id="ALT58009.1"/>
    </source>
</evidence>
<keyword evidence="2" id="KW-1185">Reference proteome</keyword>
<dbReference type="EMBL" id="KU245542">
    <property type="protein sequence ID" value="ALT58009.1"/>
    <property type="molecule type" value="Genomic_DNA"/>
</dbReference>
<organism evidence="1 2">
    <name type="scientific">Pseudomonas phage SM1</name>
    <dbReference type="NCBI Taxonomy" id="1772332"/>
    <lineage>
        <taxon>Viruses</taxon>
        <taxon>Duplodnaviria</taxon>
        <taxon>Heunggongvirae</taxon>
        <taxon>Uroviricota</taxon>
        <taxon>Caudoviricetes</taxon>
        <taxon>Samunavirus</taxon>
        <taxon>Samunavirus SM1</taxon>
    </lineage>
</organism>
<dbReference type="Proteomes" id="UP000224832">
    <property type="component" value="Segment"/>
</dbReference>
<reference evidence="1 2" key="1">
    <citation type="submission" date="2015-12" db="EMBL/GenBank/DDBJ databases">
        <title>In silico genomic study of Pseudomonas phage SM1.</title>
        <authorList>
            <person name="Zawawi N.A.M."/>
            <person name="Mat-Arip Y."/>
            <person name="Wan-Jauhari W.K."/>
            <person name="Fauzi A.A."/>
            <person name="Yee F.J."/>
        </authorList>
    </citation>
    <scope>NUCLEOTIDE SEQUENCE [LARGE SCALE GENOMIC DNA]</scope>
</reference>
<protein>
    <submittedName>
        <fullName evidence="1">Uncharacterized protein</fullName>
    </submittedName>
</protein>